<gene>
    <name evidence="2" type="ORF">FYC51_10610</name>
</gene>
<dbReference type="Gene3D" id="3.90.180.10">
    <property type="entry name" value="Medium-chain alcohol dehydrogenases, catalytic domain"/>
    <property type="match status" value="1"/>
</dbReference>
<feature type="domain" description="Enoyl reductase (ER)" evidence="1">
    <location>
        <begin position="10"/>
        <end position="307"/>
    </location>
</feature>
<dbReference type="InterPro" id="IPR036291">
    <property type="entry name" value="NAD(P)-bd_dom_sf"/>
</dbReference>
<accession>A0A5S4VKM0</accession>
<dbReference type="AlphaFoldDB" id="A0A5S4VKM0"/>
<sequence length="317" mass="32030">MRAVQYTRYGRPEVLETVEVPRPAPGPGEALVRVAGTTFNPVDATVRAGYLTEVFPVDLPHVPGIDVSGTVVAVGEGVPVDLIGRGVVAFLPMTGPGASAEYATVPAELIAPAPTTIPLTDAAALASSGLTAWQAIVEEAGVHAGQRVLVNGAGGGVGSFSVQLAAAAGATVVATASARSRDAVAAHGASQVIDYTTTPVARAVTEPVDVVLNLVRTSPEETAALVSLVKPGGVFISTTTPGVEPAGADVRTVSLFVRSDAAQLARLAQLVDAGDLRVDVSARYPLEELATVHGLGEAGELRGKVVLSPTRAGGDQS</sequence>
<dbReference type="SUPFAM" id="SSF50129">
    <property type="entry name" value="GroES-like"/>
    <property type="match status" value="1"/>
</dbReference>
<dbReference type="InterPro" id="IPR013154">
    <property type="entry name" value="ADH-like_N"/>
</dbReference>
<dbReference type="PANTHER" id="PTHR44013:SF1">
    <property type="entry name" value="ZINC-TYPE ALCOHOL DEHYDROGENASE-LIKE PROTEIN C16A3.02C"/>
    <property type="match status" value="1"/>
</dbReference>
<evidence type="ECO:0000313" key="3">
    <source>
        <dbReference type="Proteomes" id="UP000325243"/>
    </source>
</evidence>
<evidence type="ECO:0000259" key="1">
    <source>
        <dbReference type="SMART" id="SM00829"/>
    </source>
</evidence>
<dbReference type="SMART" id="SM00829">
    <property type="entry name" value="PKS_ER"/>
    <property type="match status" value="1"/>
</dbReference>
<proteinExistence type="predicted"/>
<dbReference type="InterPro" id="IPR052733">
    <property type="entry name" value="Chloroplast_QOR"/>
</dbReference>
<comment type="caution">
    <text evidence="2">The sequence shown here is derived from an EMBL/GenBank/DDBJ whole genome shotgun (WGS) entry which is preliminary data.</text>
</comment>
<dbReference type="PANTHER" id="PTHR44013">
    <property type="entry name" value="ZINC-TYPE ALCOHOL DEHYDROGENASE-LIKE PROTEIN C16A3.02C"/>
    <property type="match status" value="1"/>
</dbReference>
<dbReference type="SUPFAM" id="SSF51735">
    <property type="entry name" value="NAD(P)-binding Rossmann-fold domains"/>
    <property type="match status" value="1"/>
</dbReference>
<dbReference type="Pfam" id="PF13602">
    <property type="entry name" value="ADH_zinc_N_2"/>
    <property type="match status" value="1"/>
</dbReference>
<dbReference type="CDD" id="cd05289">
    <property type="entry name" value="MDR_like_2"/>
    <property type="match status" value="1"/>
</dbReference>
<dbReference type="Proteomes" id="UP000325243">
    <property type="component" value="Unassembled WGS sequence"/>
</dbReference>
<evidence type="ECO:0000313" key="2">
    <source>
        <dbReference type="EMBL" id="TYL54725.1"/>
    </source>
</evidence>
<dbReference type="Gene3D" id="3.40.50.720">
    <property type="entry name" value="NAD(P)-binding Rossmann-like Domain"/>
    <property type="match status" value="1"/>
</dbReference>
<name>A0A5S4VKM0_9MICO</name>
<organism evidence="2 3">
    <name type="scientific">Agromyces mariniharenae</name>
    <dbReference type="NCBI Taxonomy" id="2604423"/>
    <lineage>
        <taxon>Bacteria</taxon>
        <taxon>Bacillati</taxon>
        <taxon>Actinomycetota</taxon>
        <taxon>Actinomycetes</taxon>
        <taxon>Micrococcales</taxon>
        <taxon>Microbacteriaceae</taxon>
        <taxon>Agromyces</taxon>
    </lineage>
</organism>
<dbReference type="GO" id="GO:0016491">
    <property type="term" value="F:oxidoreductase activity"/>
    <property type="evidence" value="ECO:0007669"/>
    <property type="project" value="InterPro"/>
</dbReference>
<keyword evidence="3" id="KW-1185">Reference proteome</keyword>
<dbReference type="InterPro" id="IPR020843">
    <property type="entry name" value="ER"/>
</dbReference>
<dbReference type="InterPro" id="IPR011032">
    <property type="entry name" value="GroES-like_sf"/>
</dbReference>
<reference evidence="2 3" key="1">
    <citation type="submission" date="2019-08" db="EMBL/GenBank/DDBJ databases">
        <authorList>
            <person name="Hu J."/>
        </authorList>
    </citation>
    <scope>NUCLEOTIDE SEQUENCE [LARGE SCALE GENOMIC DNA]</scope>
    <source>
        <strain evidence="2 3">NEAU-184</strain>
    </source>
</reference>
<protein>
    <submittedName>
        <fullName evidence="2">NADP-dependent oxidoreductase</fullName>
    </submittedName>
</protein>
<dbReference type="EMBL" id="VSSB01000001">
    <property type="protein sequence ID" value="TYL54725.1"/>
    <property type="molecule type" value="Genomic_DNA"/>
</dbReference>
<dbReference type="Pfam" id="PF08240">
    <property type="entry name" value="ADH_N"/>
    <property type="match status" value="1"/>
</dbReference>